<dbReference type="GO" id="GO:0003676">
    <property type="term" value="F:nucleic acid binding"/>
    <property type="evidence" value="ECO:0007669"/>
    <property type="project" value="InterPro"/>
</dbReference>
<evidence type="ECO:0000256" key="1">
    <source>
        <dbReference type="SAM" id="MobiDB-lite"/>
    </source>
</evidence>
<dbReference type="InterPro" id="IPR041588">
    <property type="entry name" value="Integrase_H2C2"/>
</dbReference>
<evidence type="ECO:0000313" key="3">
    <source>
        <dbReference type="EMBL" id="GMG17783.1"/>
    </source>
</evidence>
<gene>
    <name evidence="3" type="ORF">Pfra01_003037100</name>
</gene>
<dbReference type="FunFam" id="1.10.340.70:FF:000001">
    <property type="entry name" value="Retrovirus-related Pol polyprotein from transposon gypsy-like Protein"/>
    <property type="match status" value="1"/>
</dbReference>
<protein>
    <submittedName>
        <fullName evidence="3">Unnamed protein product</fullName>
    </submittedName>
</protein>
<dbReference type="AlphaFoldDB" id="A0A9W6YPY8"/>
<dbReference type="InterPro" id="IPR050951">
    <property type="entry name" value="Retrovirus_Pol_polyprotein"/>
</dbReference>
<evidence type="ECO:0000313" key="4">
    <source>
        <dbReference type="Proteomes" id="UP001165121"/>
    </source>
</evidence>
<dbReference type="InterPro" id="IPR012337">
    <property type="entry name" value="RNaseH-like_sf"/>
</dbReference>
<dbReference type="Proteomes" id="UP001165121">
    <property type="component" value="Unassembled WGS sequence"/>
</dbReference>
<feature type="region of interest" description="Disordered" evidence="1">
    <location>
        <begin position="223"/>
        <end position="242"/>
    </location>
</feature>
<keyword evidence="4" id="KW-1185">Reference proteome</keyword>
<dbReference type="Gene3D" id="3.10.10.10">
    <property type="entry name" value="HIV Type 1 Reverse Transcriptase, subunit A, domain 1"/>
    <property type="match status" value="1"/>
</dbReference>
<organism evidence="3 4">
    <name type="scientific">Phytophthora fragariaefolia</name>
    <dbReference type="NCBI Taxonomy" id="1490495"/>
    <lineage>
        <taxon>Eukaryota</taxon>
        <taxon>Sar</taxon>
        <taxon>Stramenopiles</taxon>
        <taxon>Oomycota</taxon>
        <taxon>Peronosporomycetes</taxon>
        <taxon>Peronosporales</taxon>
        <taxon>Peronosporaceae</taxon>
        <taxon>Phytophthora</taxon>
    </lineage>
</organism>
<dbReference type="InterPro" id="IPR001584">
    <property type="entry name" value="Integrase_cat-core"/>
</dbReference>
<dbReference type="CDD" id="cd01647">
    <property type="entry name" value="RT_LTR"/>
    <property type="match status" value="1"/>
</dbReference>
<dbReference type="InterPro" id="IPR036397">
    <property type="entry name" value="RNaseH_sf"/>
</dbReference>
<dbReference type="InterPro" id="IPR000477">
    <property type="entry name" value="RT_dom"/>
</dbReference>
<proteinExistence type="predicted"/>
<dbReference type="OrthoDB" id="115183at2759"/>
<comment type="caution">
    <text evidence="3">The sequence shown here is derived from an EMBL/GenBank/DDBJ whole genome shotgun (WGS) entry which is preliminary data.</text>
</comment>
<feature type="region of interest" description="Disordered" evidence="1">
    <location>
        <begin position="658"/>
        <end position="725"/>
    </location>
</feature>
<evidence type="ECO:0000259" key="2">
    <source>
        <dbReference type="PROSITE" id="PS50994"/>
    </source>
</evidence>
<dbReference type="SUPFAM" id="SSF53098">
    <property type="entry name" value="Ribonuclease H-like"/>
    <property type="match status" value="1"/>
</dbReference>
<dbReference type="PANTHER" id="PTHR37984:SF5">
    <property type="entry name" value="PROTEIN NYNRIN-LIKE"/>
    <property type="match status" value="1"/>
</dbReference>
<dbReference type="GO" id="GO:0015074">
    <property type="term" value="P:DNA integration"/>
    <property type="evidence" value="ECO:0007669"/>
    <property type="project" value="InterPro"/>
</dbReference>
<dbReference type="EMBL" id="BSXT01019088">
    <property type="protein sequence ID" value="GMG17783.1"/>
    <property type="molecule type" value="Genomic_DNA"/>
</dbReference>
<dbReference type="Gene3D" id="3.30.70.270">
    <property type="match status" value="1"/>
</dbReference>
<dbReference type="Gene3D" id="1.10.340.70">
    <property type="match status" value="1"/>
</dbReference>
<sequence length="1023" mass="115203">MRTLVKITLGWERAYVFELWILDHNAGVDVVLGTDFMIPTGVRLDLFQANTKLPDEVMTPLIKTMSMLDGPEVPQTEEGPTESMAIPGREWREFKLRRNKPPTTTHELWIRRTEKLIPSVTKFHKGRPTRVRLTNLTDRLVLCPTHLAIVAWVPIGTLPKQVGYVRLDSKKYSEWQVLAYEAVRDKTLFRRERELYEEWLAAQPPAVDRPSYTRPKQILRRYLDNSDSDSGGTIADEEAEDSSVDEDLAGSHEVHEGIVSVAISGHPTVGEVTTAHSGNATSKARGTVHKAVVSEAMTNSEPPGCSPGVPIAVATTIEASPDNSIDVLEQTFVLIPAETKLNYTADNVRNPELEAEQQASLIAVLKNHDKIMIASGNALPPPAYGVVCDIDVGGHAPIKQRACRIPLRHLKKLYELLKRLLKAGLIAFSDSPWASPIVIVLMKNGLDIRLCIAYKLVNAVTLIMEYAMPLVDGLLTDLEAYLWFCSLDAASGFWAIMMTMRARKISAFVFPLGHFEWLRRPFGLKNAPMIYQRMIDNALWGFVQPKGGWRVFADRMQAAEERAHKSRQLRNEASMHWSPTPQNVRTKFDAAHEDSVSADPVSQLINNPDADMFTTSEADTSTLVPVFDRRSFVDDICFVSPDEPVAISVMTRYQKKSRRKRVRFADVRPSGSNEDLAEYDRHPDNSSEEAQAPPDNGTILTSPDNSNEESQTLPTIPNADDIDPVPVQNERHRRIAKAQEEELKWASLKAVLRGNSAKLGYKAARDAWKVMDQFVLSEDEVLYYKGTSRRKRTDEQAEIALRLVVPTTMIQEVLQNCPDSLEGGHQGVVRTYQRVKMDYFWIGLYADVEKHVRACPDCSSSKSRPHLRGHSPGNILAELPFQLMSMDFVIPLPTTRRGNSALLLFQCSFTGFVIAKAMSNTDALRVAQAFEECVYRRFGDPSLIRHDRDPRFMSEVFQAFAEMMQPKSRATLSYRPQANGQQERSVKTVIQPVRVYAKDPLQQDWDEIVERLVFAINTSMDKP</sequence>
<feature type="compositionally biased region" description="Polar residues" evidence="1">
    <location>
        <begin position="698"/>
        <end position="715"/>
    </location>
</feature>
<dbReference type="InterPro" id="IPR043502">
    <property type="entry name" value="DNA/RNA_pol_sf"/>
</dbReference>
<dbReference type="Gene3D" id="3.30.420.10">
    <property type="entry name" value="Ribonuclease H-like superfamily/Ribonuclease H"/>
    <property type="match status" value="1"/>
</dbReference>
<dbReference type="Pfam" id="PF17921">
    <property type="entry name" value="Integrase_H2C2"/>
    <property type="match status" value="1"/>
</dbReference>
<dbReference type="SUPFAM" id="SSF56672">
    <property type="entry name" value="DNA/RNA polymerases"/>
    <property type="match status" value="1"/>
</dbReference>
<dbReference type="Pfam" id="PF00078">
    <property type="entry name" value="RVT_1"/>
    <property type="match status" value="1"/>
</dbReference>
<name>A0A9W6YPY8_9STRA</name>
<dbReference type="PROSITE" id="PS50994">
    <property type="entry name" value="INTEGRASE"/>
    <property type="match status" value="1"/>
</dbReference>
<dbReference type="InterPro" id="IPR043128">
    <property type="entry name" value="Rev_trsase/Diguanyl_cyclase"/>
</dbReference>
<feature type="domain" description="Integrase catalytic" evidence="2">
    <location>
        <begin position="876"/>
        <end position="1023"/>
    </location>
</feature>
<accession>A0A9W6YPY8</accession>
<dbReference type="PANTHER" id="PTHR37984">
    <property type="entry name" value="PROTEIN CBG26694"/>
    <property type="match status" value="1"/>
</dbReference>
<reference evidence="3" key="1">
    <citation type="submission" date="2023-04" db="EMBL/GenBank/DDBJ databases">
        <title>Phytophthora fragariaefolia NBRC 109709.</title>
        <authorList>
            <person name="Ichikawa N."/>
            <person name="Sato H."/>
            <person name="Tonouchi N."/>
        </authorList>
    </citation>
    <scope>NUCLEOTIDE SEQUENCE</scope>
    <source>
        <strain evidence="3">NBRC 109709</strain>
    </source>
</reference>